<evidence type="ECO:0000313" key="3">
    <source>
        <dbReference type="WBParaSite" id="PSAMB.scaffold1963size26410.g15714.t1"/>
    </source>
</evidence>
<accession>A0A914VH57</accession>
<keyword evidence="2" id="KW-1185">Reference proteome</keyword>
<dbReference type="AlphaFoldDB" id="A0A914VH57"/>
<evidence type="ECO:0000313" key="2">
    <source>
        <dbReference type="Proteomes" id="UP000887566"/>
    </source>
</evidence>
<proteinExistence type="predicted"/>
<name>A0A914VH57_9BILA</name>
<dbReference type="Proteomes" id="UP000887566">
    <property type="component" value="Unplaced"/>
</dbReference>
<evidence type="ECO:0000256" key="1">
    <source>
        <dbReference type="SAM" id="MobiDB-lite"/>
    </source>
</evidence>
<dbReference type="WBParaSite" id="PSAMB.scaffold1963size26410.g15714.t1">
    <property type="protein sequence ID" value="PSAMB.scaffold1963size26410.g15714.t1"/>
    <property type="gene ID" value="PSAMB.scaffold1963size26410.g15714"/>
</dbReference>
<sequence length="211" mass="24298">MAPRNKRRASTSTNVRHGLKSPKKARHGERDENAATDDDANIDIWTVPSEDYSSSESGTDYEDDDKADRTVTGKSSDISDYTDSNRKPKVDKAAMAFPKGTYVIRLTDVTNNDCKWIWRIDNHQLIHKYVLEDNDVISQQMTSSKRRYVKSFRYSGWFCNEEWNFVELNVLNREEKEEHVDVDFPTASALEGAKRIALEENRKRQIISNSG</sequence>
<feature type="compositionally biased region" description="Basic residues" evidence="1">
    <location>
        <begin position="17"/>
        <end position="27"/>
    </location>
</feature>
<feature type="compositionally biased region" description="Polar residues" evidence="1">
    <location>
        <begin position="72"/>
        <end position="82"/>
    </location>
</feature>
<reference evidence="3" key="1">
    <citation type="submission" date="2022-11" db="UniProtKB">
        <authorList>
            <consortium name="WormBaseParasite"/>
        </authorList>
    </citation>
    <scope>IDENTIFICATION</scope>
</reference>
<feature type="region of interest" description="Disordered" evidence="1">
    <location>
        <begin position="1"/>
        <end position="86"/>
    </location>
</feature>
<organism evidence="2 3">
    <name type="scientific">Plectus sambesii</name>
    <dbReference type="NCBI Taxonomy" id="2011161"/>
    <lineage>
        <taxon>Eukaryota</taxon>
        <taxon>Metazoa</taxon>
        <taxon>Ecdysozoa</taxon>
        <taxon>Nematoda</taxon>
        <taxon>Chromadorea</taxon>
        <taxon>Plectida</taxon>
        <taxon>Plectina</taxon>
        <taxon>Plectoidea</taxon>
        <taxon>Plectidae</taxon>
        <taxon>Plectus</taxon>
    </lineage>
</organism>
<protein>
    <submittedName>
        <fullName evidence="3">Uncharacterized protein</fullName>
    </submittedName>
</protein>